<dbReference type="OrthoDB" id="4046837at2759"/>
<sequence length="503" mass="58054">MMKRYFCSSFRRLNSKTHFEAVYANLLKHECFKPLVGKVPTSYSQLDPYELSQFVNESVAQQSLSSEQAVSIHNKMIEELSKYEYGISTVHTKKLEQIGGKLSEKSLLEIIKNNPSRVYDSWELLKKFPRELWVDDLLLAAVKNTISKKTYEENGKLMLPLNSLAQCIILLHNIDHKQNIKKDLLDALIDHILEGKISYALQPLLQYRSSSLEPFINRIDELTPYQIYQLYKNFPLDLLKAEKELFLKIVETLGKFQNIIVSQEEIKANDGLKKCLEELDEFPVFNDLSHSEDLSQDYLHLREYISENKLDKKDLKLALIIMRIEGVHKGNLERVLELYHSYLLSYDNKASQLMFEVLLSFASQSFKKSNLAILECSQAFISTENYESDIVNTIRVLMLANSKFQIEKSLELYNTNIESFVNKDEGSLASSLLTESLIMAYLVNQDLNFARVIFEGAIREKILSSSTVIKNLKALFKSYGDAVEKGNVEDVMQERILRIFETI</sequence>
<dbReference type="Proteomes" id="UP000301737">
    <property type="component" value="Unassembled WGS sequence"/>
</dbReference>
<gene>
    <name evidence="1" type="ORF">ZYGM_001101</name>
</gene>
<dbReference type="EMBL" id="BIMX01000032">
    <property type="protein sequence ID" value="GCF01414.1"/>
    <property type="molecule type" value="Genomic_DNA"/>
</dbReference>
<keyword evidence="2" id="KW-1185">Reference proteome</keyword>
<organism evidence="1 2">
    <name type="scientific">Zygosaccharomyces mellis</name>
    <dbReference type="NCBI Taxonomy" id="42258"/>
    <lineage>
        <taxon>Eukaryota</taxon>
        <taxon>Fungi</taxon>
        <taxon>Dikarya</taxon>
        <taxon>Ascomycota</taxon>
        <taxon>Saccharomycotina</taxon>
        <taxon>Saccharomycetes</taxon>
        <taxon>Saccharomycetales</taxon>
        <taxon>Saccharomycetaceae</taxon>
        <taxon>Zygosaccharomyces</taxon>
    </lineage>
</organism>
<reference evidence="1 2" key="1">
    <citation type="submission" date="2019-01" db="EMBL/GenBank/DDBJ databases">
        <title>Draft Genome Sequencing of Zygosaccharomyces mellis Ca-7.</title>
        <authorList>
            <person name="Shiwa Y."/>
            <person name="Kanesaki Y."/>
            <person name="Ishige T."/>
            <person name="Mura K."/>
            <person name="Hori T."/>
            <person name="Tamura T."/>
        </authorList>
    </citation>
    <scope>NUCLEOTIDE SEQUENCE [LARGE SCALE GENOMIC DNA]</scope>
    <source>
        <strain evidence="1 2">Ca-7</strain>
    </source>
</reference>
<comment type="caution">
    <text evidence="1">The sequence shown here is derived from an EMBL/GenBank/DDBJ whole genome shotgun (WGS) entry which is preliminary data.</text>
</comment>
<proteinExistence type="predicted"/>
<evidence type="ECO:0000313" key="2">
    <source>
        <dbReference type="Proteomes" id="UP000301737"/>
    </source>
</evidence>
<accession>A0A4C2EBY5</accession>
<name>A0A4C2EBY5_9SACH</name>
<dbReference type="AlphaFoldDB" id="A0A4C2EBY5"/>
<protein>
    <submittedName>
        <fullName evidence="1">Uncharacterized protein</fullName>
    </submittedName>
</protein>
<evidence type="ECO:0000313" key="1">
    <source>
        <dbReference type="EMBL" id="GCF01414.1"/>
    </source>
</evidence>